<dbReference type="Proteomes" id="UP001183410">
    <property type="component" value="Unassembled WGS sequence"/>
</dbReference>
<dbReference type="EMBL" id="JAVREO010000001">
    <property type="protein sequence ID" value="MDT0265185.1"/>
    <property type="molecule type" value="Genomic_DNA"/>
</dbReference>
<name>A0ABU2JJM4_9ACTN</name>
<feature type="compositionally biased region" description="Basic and acidic residues" evidence="1">
    <location>
        <begin position="1"/>
        <end position="11"/>
    </location>
</feature>
<evidence type="ECO:0000256" key="1">
    <source>
        <dbReference type="SAM" id="MobiDB-lite"/>
    </source>
</evidence>
<proteinExistence type="predicted"/>
<accession>A0ABU2JJM4</accession>
<evidence type="ECO:0000313" key="2">
    <source>
        <dbReference type="EMBL" id="MDT0265185.1"/>
    </source>
</evidence>
<gene>
    <name evidence="2" type="ORF">RM844_02655</name>
</gene>
<sequence>MTSRTPREPRLRLVPQTSPQRAPDQRRTAERRRPPRPPKGVLPPEALAGQARALLADAVRVAHWASGAGISPEQAGDRAVAELAMTRAELRANWSSARLAGLLEIDGEDGTVRAGWRLRAWDGDDTAALRGWVALFDAWCLARPAPTDADPSLVTDVVAAMPQLLSVMRLSEGPVTAAGLIDLMRRRVDELRAERQGDERQDPPPPEDRATVAERVRLLGWALDALASVGALTLHARGDRPARARLTDLGSWAMWTKLEQICVAAQGTAGNIEQSAVAMLRGCAYLTPGPARAEYRAWLAVRPTAPAVDELLAAARGEDALIRGLAFQALRVVGAPATDAVRAVVDDPVLRPYALLWLADHEGGDPRDQSESPLGVLTRVEATWLWVDTASAAQEHGAERLLLDHLDTAPQASVAELVDEMRTCGHPRTVQVLLALSAVHPDQGIAKRVRRAAFQVHSGGA</sequence>
<feature type="compositionally biased region" description="Basic and acidic residues" evidence="1">
    <location>
        <begin position="23"/>
        <end position="32"/>
    </location>
</feature>
<evidence type="ECO:0000313" key="3">
    <source>
        <dbReference type="Proteomes" id="UP001183410"/>
    </source>
</evidence>
<dbReference type="RefSeq" id="WP_311664192.1">
    <property type="nucleotide sequence ID" value="NZ_JAVREO010000001.1"/>
</dbReference>
<feature type="region of interest" description="Disordered" evidence="1">
    <location>
        <begin position="1"/>
        <end position="44"/>
    </location>
</feature>
<reference evidence="3" key="1">
    <citation type="submission" date="2023-07" db="EMBL/GenBank/DDBJ databases">
        <title>30 novel species of actinomycetes from the DSMZ collection.</title>
        <authorList>
            <person name="Nouioui I."/>
        </authorList>
    </citation>
    <scope>NUCLEOTIDE SEQUENCE [LARGE SCALE GENOMIC DNA]</scope>
    <source>
        <strain evidence="3">DSM 44915</strain>
    </source>
</reference>
<comment type="caution">
    <text evidence="2">The sequence shown here is derived from an EMBL/GenBank/DDBJ whole genome shotgun (WGS) entry which is preliminary data.</text>
</comment>
<organism evidence="2 3">
    <name type="scientific">Streptomyces chisholmiae</name>
    <dbReference type="NCBI Taxonomy" id="3075540"/>
    <lineage>
        <taxon>Bacteria</taxon>
        <taxon>Bacillati</taxon>
        <taxon>Actinomycetota</taxon>
        <taxon>Actinomycetes</taxon>
        <taxon>Kitasatosporales</taxon>
        <taxon>Streptomycetaceae</taxon>
        <taxon>Streptomyces</taxon>
    </lineage>
</organism>
<keyword evidence="3" id="KW-1185">Reference proteome</keyword>
<protein>
    <submittedName>
        <fullName evidence="2">Uncharacterized protein</fullName>
    </submittedName>
</protein>